<dbReference type="RefSeq" id="XP_022254057.1">
    <property type="nucleotide sequence ID" value="XM_022398349.1"/>
</dbReference>
<reference evidence="5 6" key="1">
    <citation type="submission" date="2025-05" db="UniProtKB">
        <authorList>
            <consortium name="RefSeq"/>
        </authorList>
    </citation>
    <scope>IDENTIFICATION</scope>
    <source>
        <tissue evidence="5 6">Muscle</tissue>
    </source>
</reference>
<evidence type="ECO:0000256" key="3">
    <source>
        <dbReference type="PROSITE-ProRule" id="PRU00087"/>
    </source>
</evidence>
<feature type="repeat" description="Filamin" evidence="3">
    <location>
        <begin position="597"/>
        <end position="678"/>
    </location>
</feature>
<dbReference type="RefSeq" id="XP_022254059.1">
    <property type="nucleotide sequence ID" value="XM_022398351.1"/>
</dbReference>
<feature type="repeat" description="Filamin" evidence="3">
    <location>
        <begin position="182"/>
        <end position="276"/>
    </location>
</feature>
<evidence type="ECO:0000313" key="5">
    <source>
        <dbReference type="RefSeq" id="XP_022254057.1"/>
    </source>
</evidence>
<dbReference type="Pfam" id="PF00630">
    <property type="entry name" value="Filamin"/>
    <property type="match status" value="15"/>
</dbReference>
<dbReference type="PANTHER" id="PTHR38537:SF13">
    <property type="entry name" value="JITTERBUG, ISOFORM N"/>
    <property type="match status" value="1"/>
</dbReference>
<evidence type="ECO:0000313" key="6">
    <source>
        <dbReference type="RefSeq" id="XP_022254058.1"/>
    </source>
</evidence>
<feature type="repeat" description="Filamin" evidence="3">
    <location>
        <begin position="363"/>
        <end position="457"/>
    </location>
</feature>
<comment type="similarity">
    <text evidence="1">Belongs to the filamin family.</text>
</comment>
<sequence>MFHEMSKACITGSSLVAACVNKTATFMIQDFSGSVEDLKICIEDPYGQSLPFTIKESSPRNYKVHFKPEVIGEHRILLDYFDISISGSSFISKVYDISKIKVSEIRFGLVGKPVTFLVDTANAGPGNLEVMINDGLVETFAHAESLSRYIVSFHPRDEQTHFIDIKFNGEPVLGSPFECLIINPESLSKVQIIDDGLQRVPVNFPATFNINTHGVNVGQPHVTVIGPNQQELEYTLTGHYENGYSVEYTPVEVGDHTIDIRMADQFIGQSPYLVKVFDSTKVKVTDVGKGVVGKPVYFSIDASEAGAGNLEISVSVEGKNVPNYVQSEGNAQFRVNFKPSDPQTHMLSVKFNKQHVPGSPFYIKMMNSSQPLVSGTSLKMTSVSRGANFTVDTHGQENMKCDVEVTAPSGKTLPVDIKASSYTTFNVYFSTSEVGPHLVTVMLDGMSVPGSPFTCNVYDATKVRVTNLLPGVVGKSVTFQVDASQAGEGTLELIITTHKSSVHAEVATRRRGVYDVTFVPQEEVPHYVNISFNEEDIPGTPHKIEIKDVHELDSTSNTTATSYESSGTRLITNGDVLDSTTAATNYKRIGTTLITKGDGLNYGLVGSFNTFEIDTKDINSDVDVRVTGPMDMPVQSSVVQTGDSTYLVQYHAQVVGTYRIDVLHKGIPVTRKPYVVHVCDPNQVRIVDLDDGVLNRVQKFKVDTSRAGLGQVSVTITVNNQRVQHAVQEISQGIHLVTYTPQSDHTHKIEVLFNGHLTPGCPRIVQVRDPSQSVIAYGSGLKCVSLHSDATFVIETGGAIAANEFDIFILSPRGFPLPVKCYQQKDGNLLAEWTPDSYGEHKIDILYMDAPIDGSPYTCQVFDSTKVVIQKTKNAVFLVDKKISFTVSRQEAGHAELDATVLSPLGHHTPIEVKGAEEDEEAVIEFMPTIPGKYKVGITYGGVDVPGSPVTFIVQEKGTPKVEGNGLVVACVNVTATFVVNAHGLSGRPNVRIEGPEREAECSIDEEEDGVFIVSYIPEEVGVFDVRILWNSQELPASPYHPRVVDPQKVRAIGGWETLLDEDGRISLIAGEEKKIPFDATDAGPGILKVELLGQECMVEHQVKQINNHRYMLHFTPPVPGQYYLYLYYADIPLPKSPYLAFAKAGQPVLDHTRVILRGHGLKGGKVGEEAQFCIDGLEAGPGSPEVKLSGVKADIQVRLLPQGNNAYKAVYTPTVPGTYLLDITWSGRQIKGCPFKVAVAASCDNTKVICSGDGLREGTVGKEIKAFIDARKAGPGELTAQCLGPFKAAYCELCDHRDGTFSLYLRPQEGGRHVLTIKYGGSHVPGSPFSVSIAGPPDASKVQVYGPGVEPGVLALYQGRFICDTRGAGAGQLTVRVRGPKGAFRVEMWRESQKDRTIHCNYNPTEPGFYQLEVKWSGEHVPGSPFTVMIFDTQEEVIQYLQGHHIIDSLLSADYFGGSMISSTGFGQMSWHGSVTEL</sequence>
<dbReference type="PANTHER" id="PTHR38537">
    <property type="entry name" value="JITTERBUG, ISOFORM N"/>
    <property type="match status" value="1"/>
</dbReference>
<dbReference type="PROSITE" id="PS50194">
    <property type="entry name" value="FILAMIN_REPEAT"/>
    <property type="match status" value="15"/>
</dbReference>
<feature type="repeat" description="Filamin" evidence="3">
    <location>
        <begin position="1"/>
        <end position="94"/>
    </location>
</feature>
<feature type="repeat" description="Filamin" evidence="3">
    <location>
        <begin position="1335"/>
        <end position="1431"/>
    </location>
</feature>
<dbReference type="InterPro" id="IPR013783">
    <property type="entry name" value="Ig-like_fold"/>
</dbReference>
<dbReference type="InterPro" id="IPR044801">
    <property type="entry name" value="Filamin"/>
</dbReference>
<keyword evidence="2" id="KW-0677">Repeat</keyword>
<organism evidence="4 5">
    <name type="scientific">Limulus polyphemus</name>
    <name type="common">Atlantic horseshoe crab</name>
    <dbReference type="NCBI Taxonomy" id="6850"/>
    <lineage>
        <taxon>Eukaryota</taxon>
        <taxon>Metazoa</taxon>
        <taxon>Ecdysozoa</taxon>
        <taxon>Arthropoda</taxon>
        <taxon>Chelicerata</taxon>
        <taxon>Merostomata</taxon>
        <taxon>Xiphosura</taxon>
        <taxon>Limulidae</taxon>
        <taxon>Limulus</taxon>
    </lineage>
</organism>
<evidence type="ECO:0000313" key="4">
    <source>
        <dbReference type="Proteomes" id="UP000694941"/>
    </source>
</evidence>
<dbReference type="SMART" id="SM00557">
    <property type="entry name" value="IG_FLMN"/>
    <property type="match status" value="15"/>
</dbReference>
<feature type="repeat" description="Filamin" evidence="3">
    <location>
        <begin position="274"/>
        <end position="365"/>
    </location>
</feature>
<dbReference type="InterPro" id="IPR017868">
    <property type="entry name" value="Filamin/ABP280_repeat-like"/>
</dbReference>
<feature type="repeat" description="Filamin" evidence="3">
    <location>
        <begin position="1241"/>
        <end position="1334"/>
    </location>
</feature>
<dbReference type="RefSeq" id="XP_022254058.1">
    <property type="nucleotide sequence ID" value="XM_022398350.1"/>
</dbReference>
<dbReference type="InterPro" id="IPR001298">
    <property type="entry name" value="Filamin/ABP280_rpt"/>
</dbReference>
<dbReference type="Gene3D" id="2.60.40.10">
    <property type="entry name" value="Immunoglobulins"/>
    <property type="match status" value="15"/>
</dbReference>
<feature type="repeat" description="Filamin" evidence="3">
    <location>
        <begin position="108"/>
        <end position="181"/>
    </location>
</feature>
<dbReference type="SUPFAM" id="SSF81296">
    <property type="entry name" value="E set domains"/>
    <property type="match status" value="15"/>
</dbReference>
<feature type="repeat" description="Filamin" evidence="3">
    <location>
        <begin position="1042"/>
        <end position="1143"/>
    </location>
</feature>
<accession>A0ABM1TDV1</accession>
<name>A0ABM1TDV1_LIMPO</name>
<evidence type="ECO:0000313" key="7">
    <source>
        <dbReference type="RefSeq" id="XP_022254059.1"/>
    </source>
</evidence>
<dbReference type="PROSITE" id="PS51257">
    <property type="entry name" value="PROKAR_LIPOPROTEIN"/>
    <property type="match status" value="1"/>
</dbReference>
<feature type="repeat" description="Filamin" evidence="3">
    <location>
        <begin position="689"/>
        <end position="767"/>
    </location>
</feature>
<feature type="repeat" description="Filamin" evidence="3">
    <location>
        <begin position="961"/>
        <end position="1044"/>
    </location>
</feature>
<protein>
    <submittedName>
        <fullName evidence="5 6">Filamin-C-like isoform X1</fullName>
    </submittedName>
</protein>
<keyword evidence="4" id="KW-1185">Reference proteome</keyword>
<feature type="repeat" description="Filamin" evidence="3">
    <location>
        <begin position="1147"/>
        <end position="1240"/>
    </location>
</feature>
<dbReference type="GeneID" id="106469788"/>
<dbReference type="InterPro" id="IPR014756">
    <property type="entry name" value="Ig_E-set"/>
</dbReference>
<feature type="repeat" description="Filamin" evidence="3">
    <location>
        <begin position="461"/>
        <end position="546"/>
    </location>
</feature>
<dbReference type="Proteomes" id="UP000694941">
    <property type="component" value="Unplaced"/>
</dbReference>
<gene>
    <name evidence="5 6 7" type="primary">LOC106469788</name>
</gene>
<evidence type="ECO:0000256" key="2">
    <source>
        <dbReference type="ARBA" id="ARBA00022737"/>
    </source>
</evidence>
<proteinExistence type="inferred from homology"/>
<evidence type="ECO:0000256" key="1">
    <source>
        <dbReference type="ARBA" id="ARBA00009238"/>
    </source>
</evidence>
<feature type="repeat" description="Filamin" evidence="3">
    <location>
        <begin position="859"/>
        <end position="954"/>
    </location>
</feature>
<feature type="repeat" description="Filamin" evidence="3">
    <location>
        <begin position="771"/>
        <end position="861"/>
    </location>
</feature>